<evidence type="ECO:0000313" key="2">
    <source>
        <dbReference type="Proteomes" id="UP001416858"/>
    </source>
</evidence>
<protein>
    <submittedName>
        <fullName evidence="1">Uncharacterized protein</fullName>
    </submittedName>
</protein>
<proteinExistence type="predicted"/>
<evidence type="ECO:0000313" key="1">
    <source>
        <dbReference type="EMBL" id="GAA5511226.1"/>
    </source>
</evidence>
<gene>
    <name evidence="1" type="ORF">Rcae01_06742</name>
</gene>
<accession>A0ABP9W297</accession>
<name>A0ABP9W297_9BACT</name>
<dbReference type="Proteomes" id="UP001416858">
    <property type="component" value="Unassembled WGS sequence"/>
</dbReference>
<sequence length="232" mass="25370">MIYNGCNYSEAIYGEIYINARMAREILLVQDTVHGIENTPSPITQSVAFRTPQVYATVGIVGIDKSTNEFIVHAELFTTVDLRDSAVETSTQFANLWAGSGQTNDQYGPQTAIDAGEFSYVTTVSSGTKWLPCKKRPAGPVMWLASAHPALTEIGNRVTSPILTNWRKRIPVFGDTPPTITFGPDDLVGEDLETTFYRLTSIESSWAGGVHTVRHHAAPFTKNDFELVVGAA</sequence>
<comment type="caution">
    <text evidence="1">The sequence shown here is derived from an EMBL/GenBank/DDBJ whole genome shotgun (WGS) entry which is preliminary data.</text>
</comment>
<organism evidence="1 2">
    <name type="scientific">Novipirellula caenicola</name>
    <dbReference type="NCBI Taxonomy" id="1536901"/>
    <lineage>
        <taxon>Bacteria</taxon>
        <taxon>Pseudomonadati</taxon>
        <taxon>Planctomycetota</taxon>
        <taxon>Planctomycetia</taxon>
        <taxon>Pirellulales</taxon>
        <taxon>Pirellulaceae</taxon>
        <taxon>Novipirellula</taxon>
    </lineage>
</organism>
<reference evidence="1 2" key="1">
    <citation type="submission" date="2024-02" db="EMBL/GenBank/DDBJ databases">
        <title>Rhodopirellula caenicola NBRC 110016.</title>
        <authorList>
            <person name="Ichikawa N."/>
            <person name="Katano-Makiyama Y."/>
            <person name="Hidaka K."/>
        </authorList>
    </citation>
    <scope>NUCLEOTIDE SEQUENCE [LARGE SCALE GENOMIC DNA]</scope>
    <source>
        <strain evidence="1 2">NBRC 110016</strain>
    </source>
</reference>
<keyword evidence="2" id="KW-1185">Reference proteome</keyword>
<dbReference type="RefSeq" id="WP_345689731.1">
    <property type="nucleotide sequence ID" value="NZ_BAABRO010000047.1"/>
</dbReference>
<dbReference type="EMBL" id="BAABRO010000047">
    <property type="protein sequence ID" value="GAA5511226.1"/>
    <property type="molecule type" value="Genomic_DNA"/>
</dbReference>